<evidence type="ECO:0000313" key="1">
    <source>
        <dbReference type="EMBL" id="CRL03629.1"/>
    </source>
</evidence>
<dbReference type="AlphaFoldDB" id="A0A1J1ITR7"/>
<organism evidence="1 2">
    <name type="scientific">Clunio marinus</name>
    <dbReference type="NCBI Taxonomy" id="568069"/>
    <lineage>
        <taxon>Eukaryota</taxon>
        <taxon>Metazoa</taxon>
        <taxon>Ecdysozoa</taxon>
        <taxon>Arthropoda</taxon>
        <taxon>Hexapoda</taxon>
        <taxon>Insecta</taxon>
        <taxon>Pterygota</taxon>
        <taxon>Neoptera</taxon>
        <taxon>Endopterygota</taxon>
        <taxon>Diptera</taxon>
        <taxon>Nematocera</taxon>
        <taxon>Chironomoidea</taxon>
        <taxon>Chironomidae</taxon>
        <taxon>Clunio</taxon>
    </lineage>
</organism>
<proteinExistence type="predicted"/>
<dbReference type="EMBL" id="CVRI01000059">
    <property type="protein sequence ID" value="CRL03629.1"/>
    <property type="molecule type" value="Genomic_DNA"/>
</dbReference>
<accession>A0A1J1ITR7</accession>
<gene>
    <name evidence="1" type="ORF">CLUMA_CG016700</name>
</gene>
<dbReference type="Proteomes" id="UP000183832">
    <property type="component" value="Unassembled WGS sequence"/>
</dbReference>
<reference evidence="1 2" key="1">
    <citation type="submission" date="2015-04" db="EMBL/GenBank/DDBJ databases">
        <authorList>
            <person name="Syromyatnikov M.Y."/>
            <person name="Popov V.N."/>
        </authorList>
    </citation>
    <scope>NUCLEOTIDE SEQUENCE [LARGE SCALE GENOMIC DNA]</scope>
</reference>
<evidence type="ECO:0000313" key="2">
    <source>
        <dbReference type="Proteomes" id="UP000183832"/>
    </source>
</evidence>
<protein>
    <submittedName>
        <fullName evidence="1">CLUMA_CG016700, isoform A</fullName>
    </submittedName>
</protein>
<name>A0A1J1ITR7_9DIPT</name>
<keyword evidence="2" id="KW-1185">Reference proteome</keyword>
<sequence>MELFIAKLCTLKELITATYGNLDQGFDIKKLNIKIEALPPLLPRGDYKTVFEWEFENRTKYASFAVIVTLYSSNTDSFGK</sequence>